<gene>
    <name evidence="4" type="primary">ga11370</name>
    <name evidence="4" type="ORF">PR202_ga11370</name>
</gene>
<feature type="region of interest" description="Disordered" evidence="2">
    <location>
        <begin position="127"/>
        <end position="241"/>
    </location>
</feature>
<dbReference type="SUPFAM" id="SSF46689">
    <property type="entry name" value="Homeodomain-like"/>
    <property type="match status" value="1"/>
</dbReference>
<reference evidence="4" key="2">
    <citation type="submission" date="2021-12" db="EMBL/GenBank/DDBJ databases">
        <title>Resequencing data analysis of finger millet.</title>
        <authorList>
            <person name="Hatakeyama M."/>
            <person name="Aluri S."/>
            <person name="Balachadran M.T."/>
            <person name="Sivarajan S.R."/>
            <person name="Poveda L."/>
            <person name="Shimizu-Inatsugi R."/>
            <person name="Schlapbach R."/>
            <person name="Sreeman S.M."/>
            <person name="Shimizu K.K."/>
        </authorList>
    </citation>
    <scope>NUCLEOTIDE SEQUENCE</scope>
</reference>
<comment type="caution">
    <text evidence="4">The sequence shown here is derived from an EMBL/GenBank/DDBJ whole genome shotgun (WGS) entry which is preliminary data.</text>
</comment>
<feature type="compositionally biased region" description="Low complexity" evidence="2">
    <location>
        <begin position="145"/>
        <end position="155"/>
    </location>
</feature>
<dbReference type="PANTHER" id="PTHR12802:SF146">
    <property type="entry name" value="PROTEIN REVEILLE 3"/>
    <property type="match status" value="1"/>
</dbReference>
<keyword evidence="5" id="KW-1185">Reference proteome</keyword>
<reference evidence="4" key="1">
    <citation type="journal article" date="2018" name="DNA Res.">
        <title>Multiple hybrid de novo genome assembly of finger millet, an orphan allotetraploid crop.</title>
        <authorList>
            <person name="Hatakeyama M."/>
            <person name="Aluri S."/>
            <person name="Balachadran M.T."/>
            <person name="Sivarajan S.R."/>
            <person name="Patrignani A."/>
            <person name="Gruter S."/>
            <person name="Poveda L."/>
            <person name="Shimizu-Inatsugi R."/>
            <person name="Baeten J."/>
            <person name="Francoijs K.J."/>
            <person name="Nataraja K.N."/>
            <person name="Reddy Y.A.N."/>
            <person name="Phadnis S."/>
            <person name="Ravikumar R.L."/>
            <person name="Schlapbach R."/>
            <person name="Sreeman S.M."/>
            <person name="Shimizu K.K."/>
        </authorList>
    </citation>
    <scope>NUCLEOTIDE SEQUENCE</scope>
</reference>
<protein>
    <recommendedName>
        <fullName evidence="3">Myb-like domain-containing protein</fullName>
    </recommendedName>
</protein>
<sequence>MLCSARPPLCFSYAHNTKMMAAMLGSSKKKPRKPYTISRPREKWSTEEHERFLHSMLMFGRDWKTIEQFMETKSISRRATPLPLPPARHLPTPAASLLPPSPSPLAEPQPASLRIWERRLVAMEGGGWASGGCGLEKEQQRRPRASGGARAARSTRLVDASGEQRSGWSEPGQLGDGGKPEQREGGRAPGSTWSTIFGPAVEQRRRSRAPPGLGAVATQRAGSGGDLARSSGAAGAGSSSA</sequence>
<feature type="domain" description="Myb-like" evidence="3">
    <location>
        <begin position="41"/>
        <end position="74"/>
    </location>
</feature>
<dbReference type="Pfam" id="PF00249">
    <property type="entry name" value="Myb_DNA-binding"/>
    <property type="match status" value="1"/>
</dbReference>
<organism evidence="4 5">
    <name type="scientific">Eleusine coracana subsp. coracana</name>
    <dbReference type="NCBI Taxonomy" id="191504"/>
    <lineage>
        <taxon>Eukaryota</taxon>
        <taxon>Viridiplantae</taxon>
        <taxon>Streptophyta</taxon>
        <taxon>Embryophyta</taxon>
        <taxon>Tracheophyta</taxon>
        <taxon>Spermatophyta</taxon>
        <taxon>Magnoliopsida</taxon>
        <taxon>Liliopsida</taxon>
        <taxon>Poales</taxon>
        <taxon>Poaceae</taxon>
        <taxon>PACMAD clade</taxon>
        <taxon>Chloridoideae</taxon>
        <taxon>Cynodonteae</taxon>
        <taxon>Eleusininae</taxon>
        <taxon>Eleusine</taxon>
    </lineage>
</organism>
<dbReference type="InterPro" id="IPR001005">
    <property type="entry name" value="SANT/Myb"/>
</dbReference>
<evidence type="ECO:0000256" key="2">
    <source>
        <dbReference type="SAM" id="MobiDB-lite"/>
    </source>
</evidence>
<proteinExistence type="predicted"/>
<dbReference type="EMBL" id="BQKI01000005">
    <property type="protein sequence ID" value="GJM94698.1"/>
    <property type="molecule type" value="Genomic_DNA"/>
</dbReference>
<feature type="compositionally biased region" description="Low complexity" evidence="2">
    <location>
        <begin position="226"/>
        <end position="241"/>
    </location>
</feature>
<feature type="region of interest" description="Disordered" evidence="2">
    <location>
        <begin position="77"/>
        <end position="109"/>
    </location>
</feature>
<dbReference type="Proteomes" id="UP001054889">
    <property type="component" value="Unassembled WGS sequence"/>
</dbReference>
<feature type="compositionally biased region" description="Low complexity" evidence="2">
    <location>
        <begin position="89"/>
        <end position="98"/>
    </location>
</feature>
<dbReference type="Gene3D" id="1.10.10.60">
    <property type="entry name" value="Homeodomain-like"/>
    <property type="match status" value="1"/>
</dbReference>
<dbReference type="InterPro" id="IPR009057">
    <property type="entry name" value="Homeodomain-like_sf"/>
</dbReference>
<accession>A0AAV5C8V6</accession>
<keyword evidence="1" id="KW-0539">Nucleus</keyword>
<evidence type="ECO:0000259" key="3">
    <source>
        <dbReference type="Pfam" id="PF00249"/>
    </source>
</evidence>
<name>A0AAV5C8V6_ELECO</name>
<dbReference type="PANTHER" id="PTHR12802">
    <property type="entry name" value="SWI/SNF COMPLEX-RELATED"/>
    <property type="match status" value="1"/>
</dbReference>
<evidence type="ECO:0000313" key="5">
    <source>
        <dbReference type="Proteomes" id="UP001054889"/>
    </source>
</evidence>
<evidence type="ECO:0000256" key="1">
    <source>
        <dbReference type="ARBA" id="ARBA00023242"/>
    </source>
</evidence>
<evidence type="ECO:0000313" key="4">
    <source>
        <dbReference type="EMBL" id="GJM94698.1"/>
    </source>
</evidence>
<dbReference type="AlphaFoldDB" id="A0AAV5C8V6"/>